<feature type="domain" description="C2H2-type" evidence="12">
    <location>
        <begin position="188"/>
        <end position="215"/>
    </location>
</feature>
<evidence type="ECO:0000256" key="7">
    <source>
        <dbReference type="ARBA" id="ARBA00023015"/>
    </source>
</evidence>
<dbReference type="GO" id="GO:0005694">
    <property type="term" value="C:chromosome"/>
    <property type="evidence" value="ECO:0007669"/>
    <property type="project" value="UniProtKB-ARBA"/>
</dbReference>
<dbReference type="GO" id="GO:0005654">
    <property type="term" value="C:nucleoplasm"/>
    <property type="evidence" value="ECO:0007669"/>
    <property type="project" value="TreeGrafter"/>
</dbReference>
<dbReference type="InterPro" id="IPR013087">
    <property type="entry name" value="Znf_C2H2_type"/>
</dbReference>
<dbReference type="PROSITE" id="PS00028">
    <property type="entry name" value="ZINC_FINGER_C2H2_1"/>
    <property type="match status" value="5"/>
</dbReference>
<evidence type="ECO:0000256" key="8">
    <source>
        <dbReference type="ARBA" id="ARBA00023163"/>
    </source>
</evidence>
<keyword evidence="8" id="KW-0804">Transcription</keyword>
<feature type="domain" description="C2H2-type" evidence="12">
    <location>
        <begin position="121"/>
        <end position="148"/>
    </location>
</feature>
<evidence type="ECO:0000256" key="3">
    <source>
        <dbReference type="ARBA" id="ARBA00022723"/>
    </source>
</evidence>
<dbReference type="GO" id="GO:0000978">
    <property type="term" value="F:RNA polymerase II cis-regulatory region sequence-specific DNA binding"/>
    <property type="evidence" value="ECO:0007669"/>
    <property type="project" value="TreeGrafter"/>
</dbReference>
<dbReference type="FunFam" id="3.30.160.60:FF:000100">
    <property type="entry name" value="Zinc finger 45-like"/>
    <property type="match status" value="1"/>
</dbReference>
<keyword evidence="3" id="KW-0479">Metal-binding</keyword>
<sequence>MRCAGRPMVQETKHTRVRCVAMCSSGPTCWPDTTGRTRERSPSPALTAPTAPHARSISSATWAPITQHKLSRRVVLVGLVLLPKVRSLREGPHHRLPPTLPSCVMPMTPGNPPKTDSEGDHLCNICGKRFNFHSLLMRHMRIHTGEKPFPCPYCNHRANQKSNLVMHIRTNHCSVCGLAGLAGAEPQYVCQVCGKRFGFPSHLNRHVRIHTGERPYACHLCPQRFMQKVHLKSHIRSLHISTSRDGEMTARGLGGAEPNYVCQICGKAFLYPSHLVRHTRIHTGERPYACPHCPRRFVQKGHLKNHIRANHEGGREVAEVVAVLQEGIGEEGRVLAGLAAQDMGGGETAGETLWMQGEDQEITILQGQLGT</sequence>
<feature type="domain" description="C2H2-type" evidence="12">
    <location>
        <begin position="260"/>
        <end position="287"/>
    </location>
</feature>
<dbReference type="SUPFAM" id="SSF57667">
    <property type="entry name" value="beta-beta-alpha zinc fingers"/>
    <property type="match status" value="3"/>
</dbReference>
<dbReference type="FunFam" id="3.30.160.60:FF:000193">
    <property type="entry name" value="Zinc finger protein 300"/>
    <property type="match status" value="1"/>
</dbReference>
<name>A0AAE1KRP5_PETCI</name>
<dbReference type="GO" id="GO:0002682">
    <property type="term" value="P:regulation of immune system process"/>
    <property type="evidence" value="ECO:0007669"/>
    <property type="project" value="TreeGrafter"/>
</dbReference>
<keyword evidence="5 10" id="KW-0863">Zinc-finger</keyword>
<dbReference type="GO" id="GO:0008270">
    <property type="term" value="F:zinc ion binding"/>
    <property type="evidence" value="ECO:0007669"/>
    <property type="project" value="UniProtKB-KW"/>
</dbReference>
<comment type="similarity">
    <text evidence="2">Belongs to the krueppel C2H2-type zinc-finger protein family.</text>
</comment>
<dbReference type="FunFam" id="3.30.160.60:FF:000744">
    <property type="entry name" value="zinc finger E-box-binding homeobox 1"/>
    <property type="match status" value="1"/>
</dbReference>
<evidence type="ECO:0000313" key="14">
    <source>
        <dbReference type="Proteomes" id="UP001286313"/>
    </source>
</evidence>
<evidence type="ECO:0000259" key="12">
    <source>
        <dbReference type="PROSITE" id="PS50157"/>
    </source>
</evidence>
<evidence type="ECO:0000256" key="5">
    <source>
        <dbReference type="ARBA" id="ARBA00022771"/>
    </source>
</evidence>
<evidence type="ECO:0000256" key="11">
    <source>
        <dbReference type="SAM" id="MobiDB-lite"/>
    </source>
</evidence>
<evidence type="ECO:0000256" key="10">
    <source>
        <dbReference type="PROSITE-ProRule" id="PRU00042"/>
    </source>
</evidence>
<keyword evidence="6" id="KW-0862">Zinc</keyword>
<comment type="caution">
    <text evidence="13">The sequence shown here is derived from an EMBL/GenBank/DDBJ whole genome shotgun (WGS) entry which is preliminary data.</text>
</comment>
<evidence type="ECO:0000256" key="4">
    <source>
        <dbReference type="ARBA" id="ARBA00022737"/>
    </source>
</evidence>
<dbReference type="PANTHER" id="PTHR24399">
    <property type="entry name" value="ZINC FINGER AND BTB DOMAIN-CONTAINING"/>
    <property type="match status" value="1"/>
</dbReference>
<dbReference type="FunFam" id="3.30.160.60:FF:000184">
    <property type="entry name" value="Zinc finger protein 333"/>
    <property type="match status" value="1"/>
</dbReference>
<keyword evidence="9" id="KW-0539">Nucleus</keyword>
<gene>
    <name evidence="13" type="ORF">Pcinc_014475</name>
</gene>
<evidence type="ECO:0000256" key="6">
    <source>
        <dbReference type="ARBA" id="ARBA00022833"/>
    </source>
</evidence>
<organism evidence="13 14">
    <name type="scientific">Petrolisthes cinctipes</name>
    <name type="common">Flat porcelain crab</name>
    <dbReference type="NCBI Taxonomy" id="88211"/>
    <lineage>
        <taxon>Eukaryota</taxon>
        <taxon>Metazoa</taxon>
        <taxon>Ecdysozoa</taxon>
        <taxon>Arthropoda</taxon>
        <taxon>Crustacea</taxon>
        <taxon>Multicrustacea</taxon>
        <taxon>Malacostraca</taxon>
        <taxon>Eumalacostraca</taxon>
        <taxon>Eucarida</taxon>
        <taxon>Decapoda</taxon>
        <taxon>Pleocyemata</taxon>
        <taxon>Anomura</taxon>
        <taxon>Galatheoidea</taxon>
        <taxon>Porcellanidae</taxon>
        <taxon>Petrolisthes</taxon>
    </lineage>
</organism>
<comment type="subcellular location">
    <subcellularLocation>
        <location evidence="1">Nucleus</location>
    </subcellularLocation>
</comment>
<dbReference type="EMBL" id="JAWQEG010001264">
    <property type="protein sequence ID" value="KAK3881017.1"/>
    <property type="molecule type" value="Genomic_DNA"/>
</dbReference>
<feature type="compositionally biased region" description="Low complexity" evidence="11">
    <location>
        <begin position="42"/>
        <end position="54"/>
    </location>
</feature>
<dbReference type="SMART" id="SM00355">
    <property type="entry name" value="ZnF_C2H2"/>
    <property type="match status" value="6"/>
</dbReference>
<dbReference type="AlphaFoldDB" id="A0AAE1KRP5"/>
<dbReference type="FunFam" id="3.30.160.60:FF:001732">
    <property type="entry name" value="Zgc:162936"/>
    <property type="match status" value="1"/>
</dbReference>
<dbReference type="GO" id="GO:0001817">
    <property type="term" value="P:regulation of cytokine production"/>
    <property type="evidence" value="ECO:0007669"/>
    <property type="project" value="TreeGrafter"/>
</dbReference>
<reference evidence="13" key="1">
    <citation type="submission" date="2023-10" db="EMBL/GenBank/DDBJ databases">
        <title>Genome assemblies of two species of porcelain crab, Petrolisthes cinctipes and Petrolisthes manimaculis (Anomura: Porcellanidae).</title>
        <authorList>
            <person name="Angst P."/>
        </authorList>
    </citation>
    <scope>NUCLEOTIDE SEQUENCE</scope>
    <source>
        <strain evidence="13">PB745_01</strain>
        <tissue evidence="13">Gill</tissue>
    </source>
</reference>
<feature type="domain" description="C2H2-type" evidence="12">
    <location>
        <begin position="216"/>
        <end position="244"/>
    </location>
</feature>
<evidence type="ECO:0000256" key="9">
    <source>
        <dbReference type="ARBA" id="ARBA00023242"/>
    </source>
</evidence>
<dbReference type="PANTHER" id="PTHR24399:SF23">
    <property type="entry name" value="C2H2-TYPE DOMAIN-CONTAINING PROTEIN"/>
    <property type="match status" value="1"/>
</dbReference>
<accession>A0AAE1KRP5</accession>
<dbReference type="PROSITE" id="PS50157">
    <property type="entry name" value="ZINC_FINGER_C2H2_2"/>
    <property type="match status" value="6"/>
</dbReference>
<proteinExistence type="inferred from homology"/>
<evidence type="ECO:0000256" key="2">
    <source>
        <dbReference type="ARBA" id="ARBA00006991"/>
    </source>
</evidence>
<keyword evidence="7" id="KW-0805">Transcription regulation</keyword>
<feature type="domain" description="C2H2-type" evidence="12">
    <location>
        <begin position="149"/>
        <end position="172"/>
    </location>
</feature>
<dbReference type="GO" id="GO:0001227">
    <property type="term" value="F:DNA-binding transcription repressor activity, RNA polymerase II-specific"/>
    <property type="evidence" value="ECO:0007669"/>
    <property type="project" value="TreeGrafter"/>
</dbReference>
<dbReference type="FunFam" id="3.30.160.60:FF:000630">
    <property type="entry name" value="Zinc finger protein 180"/>
    <property type="match status" value="1"/>
</dbReference>
<feature type="domain" description="C2H2-type" evidence="12">
    <location>
        <begin position="288"/>
        <end position="316"/>
    </location>
</feature>
<feature type="region of interest" description="Disordered" evidence="11">
    <location>
        <begin position="30"/>
        <end position="57"/>
    </location>
</feature>
<dbReference type="InterPro" id="IPR036236">
    <property type="entry name" value="Znf_C2H2_sf"/>
</dbReference>
<dbReference type="GO" id="GO:0045893">
    <property type="term" value="P:positive regulation of DNA-templated transcription"/>
    <property type="evidence" value="ECO:0007669"/>
    <property type="project" value="UniProtKB-ARBA"/>
</dbReference>
<evidence type="ECO:0000256" key="1">
    <source>
        <dbReference type="ARBA" id="ARBA00004123"/>
    </source>
</evidence>
<dbReference type="Pfam" id="PF00096">
    <property type="entry name" value="zf-C2H2"/>
    <property type="match status" value="6"/>
</dbReference>
<evidence type="ECO:0000313" key="13">
    <source>
        <dbReference type="EMBL" id="KAK3881017.1"/>
    </source>
</evidence>
<protein>
    <recommendedName>
        <fullName evidence="12">C2H2-type domain-containing protein</fullName>
    </recommendedName>
</protein>
<dbReference type="Gene3D" id="3.30.160.60">
    <property type="entry name" value="Classic Zinc Finger"/>
    <property type="match status" value="6"/>
</dbReference>
<keyword evidence="4" id="KW-0677">Repeat</keyword>
<keyword evidence="14" id="KW-1185">Reference proteome</keyword>
<dbReference type="Proteomes" id="UP001286313">
    <property type="component" value="Unassembled WGS sequence"/>
</dbReference>